<evidence type="ECO:0000256" key="6">
    <source>
        <dbReference type="SAM" id="MobiDB-lite"/>
    </source>
</evidence>
<dbReference type="VEuPathDB" id="AmoebaDB:EDI_038250"/>
<keyword evidence="9" id="KW-1185">Reference proteome</keyword>
<proteinExistence type="predicted"/>
<feature type="compositionally biased region" description="Polar residues" evidence="6">
    <location>
        <begin position="140"/>
        <end position="149"/>
    </location>
</feature>
<dbReference type="GO" id="GO:0045944">
    <property type="term" value="P:positive regulation of transcription by RNA polymerase II"/>
    <property type="evidence" value="ECO:0007669"/>
    <property type="project" value="InterPro"/>
</dbReference>
<dbReference type="Proteomes" id="UP000008076">
    <property type="component" value="Unassembled WGS sequence"/>
</dbReference>
<dbReference type="GO" id="GO:0005634">
    <property type="term" value="C:nucleus"/>
    <property type="evidence" value="ECO:0007669"/>
    <property type="project" value="UniProtKB-SubCell"/>
</dbReference>
<feature type="region of interest" description="Disordered" evidence="6">
    <location>
        <begin position="209"/>
        <end position="258"/>
    </location>
</feature>
<keyword evidence="4" id="KW-0804">Transcription</keyword>
<sequence>MGRNKIKIERIESERKRTATYTKRSHGLIKKAMELSILCDCEVSLFIFANDKLVVYSSKDVKDTLIKFVEFKSNYFSYSNADYPAICHSTSIPEDLSEQRAVGATTPGINDTSVIQKDQTVMTEKTIPPNSRQMLPGQIPSSGGVQQQPPHVPMAPDYFTDQDRRPSYMYDQQRNLGGGPDIIPPDFNHNQDPSYGYPSVYRNPTYQTSLSQYPQPQSQPPYKPTDQPKFKTVSEVNKRPDNIQDDNIQIGPKKPPEV</sequence>
<dbReference type="PROSITE" id="PS50066">
    <property type="entry name" value="MADS_BOX_2"/>
    <property type="match status" value="1"/>
</dbReference>
<dbReference type="InterPro" id="IPR036879">
    <property type="entry name" value="TF_MADSbox_sf"/>
</dbReference>
<evidence type="ECO:0000256" key="5">
    <source>
        <dbReference type="ARBA" id="ARBA00023242"/>
    </source>
</evidence>
<evidence type="ECO:0000256" key="4">
    <source>
        <dbReference type="ARBA" id="ARBA00023163"/>
    </source>
</evidence>
<dbReference type="GO" id="GO:0000981">
    <property type="term" value="F:DNA-binding transcription factor activity, RNA polymerase II-specific"/>
    <property type="evidence" value="ECO:0007669"/>
    <property type="project" value="InterPro"/>
</dbReference>
<organism evidence="9">
    <name type="scientific">Entamoeba dispar (strain ATCC PRA-260 / SAW760)</name>
    <dbReference type="NCBI Taxonomy" id="370354"/>
    <lineage>
        <taxon>Eukaryota</taxon>
        <taxon>Amoebozoa</taxon>
        <taxon>Evosea</taxon>
        <taxon>Archamoebae</taxon>
        <taxon>Mastigamoebida</taxon>
        <taxon>Entamoebidae</taxon>
        <taxon>Entamoeba</taxon>
    </lineage>
</organism>
<feature type="domain" description="MADS-box" evidence="7">
    <location>
        <begin position="1"/>
        <end position="50"/>
    </location>
</feature>
<gene>
    <name evidence="8" type="ORF">EDI_038250</name>
</gene>
<dbReference type="eggNOG" id="KOG0014">
    <property type="taxonomic scope" value="Eukaryota"/>
</dbReference>
<dbReference type="EMBL" id="DS549658">
    <property type="protein sequence ID" value="EDR25122.1"/>
    <property type="molecule type" value="Genomic_DNA"/>
</dbReference>
<dbReference type="OMA" id="PAICHST"/>
<dbReference type="SMART" id="SM00432">
    <property type="entry name" value="MADS"/>
    <property type="match status" value="1"/>
</dbReference>
<comment type="subcellular location">
    <subcellularLocation>
        <location evidence="1">Nucleus</location>
    </subcellularLocation>
</comment>
<dbReference type="Pfam" id="PF00319">
    <property type="entry name" value="SRF-TF"/>
    <property type="match status" value="1"/>
</dbReference>
<dbReference type="AlphaFoldDB" id="B0EK24"/>
<dbReference type="InterPro" id="IPR002100">
    <property type="entry name" value="TF_MADSbox"/>
</dbReference>
<dbReference type="GO" id="GO:0000987">
    <property type="term" value="F:cis-regulatory region sequence-specific DNA binding"/>
    <property type="evidence" value="ECO:0007669"/>
    <property type="project" value="InterPro"/>
</dbReference>
<evidence type="ECO:0000313" key="8">
    <source>
        <dbReference type="EMBL" id="EDR25122.1"/>
    </source>
</evidence>
<dbReference type="KEGG" id="edi:EDI_038250"/>
<keyword evidence="8" id="KW-0560">Oxidoreductase</keyword>
<dbReference type="Gene3D" id="3.40.1810.10">
    <property type="entry name" value="Transcription factor, MADS-box"/>
    <property type="match status" value="1"/>
</dbReference>
<dbReference type="PANTHER" id="PTHR48019">
    <property type="entry name" value="SERUM RESPONSE FACTOR HOMOLOG"/>
    <property type="match status" value="1"/>
</dbReference>
<protein>
    <submittedName>
        <fullName evidence="8">Myocyte-specific enhancer factor 2A, putative</fullName>
        <ecNumber evidence="8">1.3.1.74</ecNumber>
    </submittedName>
</protein>
<keyword evidence="2" id="KW-0805">Transcription regulation</keyword>
<dbReference type="OrthoDB" id="1898716at2759"/>
<dbReference type="GO" id="GO:0046983">
    <property type="term" value="F:protein dimerization activity"/>
    <property type="evidence" value="ECO:0007669"/>
    <property type="project" value="InterPro"/>
</dbReference>
<dbReference type="GO" id="GO:0032440">
    <property type="term" value="F:2-alkenal reductase [NAD(P)H] activity"/>
    <property type="evidence" value="ECO:0007669"/>
    <property type="project" value="UniProtKB-EC"/>
</dbReference>
<accession>B0EK24</accession>
<dbReference type="GeneID" id="5883634"/>
<keyword evidence="3" id="KW-0238">DNA-binding</keyword>
<evidence type="ECO:0000256" key="1">
    <source>
        <dbReference type="ARBA" id="ARBA00004123"/>
    </source>
</evidence>
<dbReference type="InterPro" id="IPR050142">
    <property type="entry name" value="MADS-box/MEF2_TF"/>
</dbReference>
<evidence type="ECO:0000259" key="7">
    <source>
        <dbReference type="PROSITE" id="PS50066"/>
    </source>
</evidence>
<dbReference type="SUPFAM" id="SSF55455">
    <property type="entry name" value="SRF-like"/>
    <property type="match status" value="1"/>
</dbReference>
<dbReference type="InterPro" id="IPR033897">
    <property type="entry name" value="SRF-like_MADS-box"/>
</dbReference>
<dbReference type="PRINTS" id="PR00404">
    <property type="entry name" value="MADSDOMAIN"/>
</dbReference>
<dbReference type="RefSeq" id="XP_001738548.1">
    <property type="nucleotide sequence ID" value="XM_001738496.1"/>
</dbReference>
<feature type="region of interest" description="Disordered" evidence="6">
    <location>
        <begin position="140"/>
        <end position="197"/>
    </location>
</feature>
<evidence type="ECO:0000256" key="3">
    <source>
        <dbReference type="ARBA" id="ARBA00023125"/>
    </source>
</evidence>
<evidence type="ECO:0000313" key="9">
    <source>
        <dbReference type="Proteomes" id="UP000008076"/>
    </source>
</evidence>
<evidence type="ECO:0000256" key="2">
    <source>
        <dbReference type="ARBA" id="ARBA00023015"/>
    </source>
</evidence>
<dbReference type="CDD" id="cd00266">
    <property type="entry name" value="MADS_SRF_like"/>
    <property type="match status" value="1"/>
</dbReference>
<reference evidence="9" key="1">
    <citation type="submission" date="2007-12" db="EMBL/GenBank/DDBJ databases">
        <title>Annotation of Entamoeba dispar SAW760.</title>
        <authorList>
            <person name="Lorenzi H."/>
            <person name="Inman J."/>
            <person name="Schobel S."/>
            <person name="Amedeo P."/>
            <person name="Caler E."/>
        </authorList>
    </citation>
    <scope>NUCLEOTIDE SEQUENCE [LARGE SCALE GENOMIC DNA]</scope>
    <source>
        <strain evidence="9">ATCC PRA-260 / SAW760</strain>
    </source>
</reference>
<keyword evidence="5" id="KW-0539">Nucleus</keyword>
<name>B0EK24_ENTDS</name>
<dbReference type="EC" id="1.3.1.74" evidence="8"/>